<comment type="caution">
    <text evidence="2">The sequence shown here is derived from an EMBL/GenBank/DDBJ whole genome shotgun (WGS) entry which is preliminary data.</text>
</comment>
<feature type="non-terminal residue" evidence="2">
    <location>
        <position position="163"/>
    </location>
</feature>
<protein>
    <submittedName>
        <fullName evidence="2">Uncharacterized protein</fullName>
    </submittedName>
</protein>
<dbReference type="EMBL" id="LJIG01000857">
    <property type="protein sequence ID" value="KRT86083.1"/>
    <property type="molecule type" value="Genomic_DNA"/>
</dbReference>
<evidence type="ECO:0000313" key="3">
    <source>
        <dbReference type="Proteomes" id="UP000051574"/>
    </source>
</evidence>
<gene>
    <name evidence="2" type="ORF">AMK59_2154</name>
</gene>
<keyword evidence="3" id="KW-1185">Reference proteome</keyword>
<name>A0A0T6BFI3_9SCAR</name>
<keyword evidence="1" id="KW-1133">Transmembrane helix</keyword>
<evidence type="ECO:0000313" key="2">
    <source>
        <dbReference type="EMBL" id="KRT86083.1"/>
    </source>
</evidence>
<dbReference type="Proteomes" id="UP000051574">
    <property type="component" value="Unassembled WGS sequence"/>
</dbReference>
<sequence>MLEEYETVSETDARKLRAKKIVLIATICLIVLFFLIVIALYVVIPIVFMLSFTVQENLMFTRFGLSRDKEYFDVELVGLQNYYIDVNDVETNKTLSLGVWHFLPWDIVARYKNNTKSVSFIETLTNTTYGVVLHFHGTGETRRDGFTMFMLLRLFFHVIAFDY</sequence>
<proteinExistence type="predicted"/>
<dbReference type="OrthoDB" id="10249433at2759"/>
<dbReference type="AlphaFoldDB" id="A0A0T6BFI3"/>
<accession>A0A0T6BFI3</accession>
<feature type="transmembrane region" description="Helical" evidence="1">
    <location>
        <begin position="21"/>
        <end position="52"/>
    </location>
</feature>
<keyword evidence="1" id="KW-0472">Membrane</keyword>
<evidence type="ECO:0000256" key="1">
    <source>
        <dbReference type="SAM" id="Phobius"/>
    </source>
</evidence>
<reference evidence="2 3" key="1">
    <citation type="submission" date="2015-09" db="EMBL/GenBank/DDBJ databases">
        <title>Draft genome of the scarab beetle Oryctes borbonicus.</title>
        <authorList>
            <person name="Meyer J.M."/>
            <person name="Markov G.V."/>
            <person name="Baskaran P."/>
            <person name="Herrmann M."/>
            <person name="Sommer R.J."/>
            <person name="Roedelsperger C."/>
        </authorList>
    </citation>
    <scope>NUCLEOTIDE SEQUENCE [LARGE SCALE GENOMIC DNA]</scope>
    <source>
        <strain evidence="2">OB123</strain>
        <tissue evidence="2">Whole animal</tissue>
    </source>
</reference>
<keyword evidence="1" id="KW-0812">Transmembrane</keyword>
<organism evidence="2 3">
    <name type="scientific">Oryctes borbonicus</name>
    <dbReference type="NCBI Taxonomy" id="1629725"/>
    <lineage>
        <taxon>Eukaryota</taxon>
        <taxon>Metazoa</taxon>
        <taxon>Ecdysozoa</taxon>
        <taxon>Arthropoda</taxon>
        <taxon>Hexapoda</taxon>
        <taxon>Insecta</taxon>
        <taxon>Pterygota</taxon>
        <taxon>Neoptera</taxon>
        <taxon>Endopterygota</taxon>
        <taxon>Coleoptera</taxon>
        <taxon>Polyphaga</taxon>
        <taxon>Scarabaeiformia</taxon>
        <taxon>Scarabaeidae</taxon>
        <taxon>Dynastinae</taxon>
        <taxon>Oryctes</taxon>
    </lineage>
</organism>